<dbReference type="InterPro" id="IPR007182">
    <property type="entry name" value="MnhB"/>
</dbReference>
<sequence length="162" mass="17314">MAEKHSGMTLIVKTITRFTVWLILLYGIFLMIHGHLTPGGGFVGGLVVALSFIHMKLAFGKKGPVKGSGKTFLHALDSSGALLFLGIGVAAFFAGLPFLSNFLPKGKLFDLFSAGTIPILNFAIMLKVGAAIFLVFIALNLYEHGSKAGNSEDSKNEKREGE</sequence>
<name>A0A7C5HNV6_9BACT</name>
<dbReference type="Pfam" id="PF04039">
    <property type="entry name" value="MnhB"/>
    <property type="match status" value="1"/>
</dbReference>
<proteinExistence type="inferred from homology"/>
<reference evidence="9" key="1">
    <citation type="journal article" date="2020" name="mSystems">
        <title>Genome- and Community-Level Interaction Insights into Carbon Utilization and Element Cycling Functions of Hydrothermarchaeota in Hydrothermal Sediment.</title>
        <authorList>
            <person name="Zhou Z."/>
            <person name="Liu Y."/>
            <person name="Xu W."/>
            <person name="Pan J."/>
            <person name="Luo Z.H."/>
            <person name="Li M."/>
        </authorList>
    </citation>
    <scope>NUCLEOTIDE SEQUENCE [LARGE SCALE GENOMIC DNA]</scope>
    <source>
        <strain evidence="9">HyVt-80</strain>
    </source>
</reference>
<dbReference type="InterPro" id="IPR050622">
    <property type="entry name" value="CPA3_antiporter_subunitB"/>
</dbReference>
<feature type="transmembrane region" description="Helical" evidence="7">
    <location>
        <begin position="80"/>
        <end position="99"/>
    </location>
</feature>
<evidence type="ECO:0000256" key="6">
    <source>
        <dbReference type="ARBA" id="ARBA00023136"/>
    </source>
</evidence>
<feature type="transmembrane region" description="Helical" evidence="7">
    <location>
        <begin position="18"/>
        <end position="36"/>
    </location>
</feature>
<evidence type="ECO:0000313" key="9">
    <source>
        <dbReference type="EMBL" id="HHF08286.1"/>
    </source>
</evidence>
<evidence type="ECO:0000256" key="3">
    <source>
        <dbReference type="ARBA" id="ARBA00022475"/>
    </source>
</evidence>
<keyword evidence="5 7" id="KW-1133">Transmembrane helix</keyword>
<dbReference type="PANTHER" id="PTHR33932">
    <property type="entry name" value="NA(+)/H(+) ANTIPORTER SUBUNIT B"/>
    <property type="match status" value="1"/>
</dbReference>
<keyword evidence="4 7" id="KW-0812">Transmembrane</keyword>
<feature type="transmembrane region" description="Helical" evidence="7">
    <location>
        <begin position="119"/>
        <end position="142"/>
    </location>
</feature>
<comment type="subcellular location">
    <subcellularLocation>
        <location evidence="1">Cell membrane</location>
        <topology evidence="1">Multi-pass membrane protein</topology>
    </subcellularLocation>
</comment>
<dbReference type="PANTHER" id="PTHR33932:SF4">
    <property type="entry name" value="NA(+)_H(+) ANTIPORTER SUBUNIT B"/>
    <property type="match status" value="1"/>
</dbReference>
<dbReference type="AlphaFoldDB" id="A0A7C5HNV6"/>
<feature type="domain" description="Na+/H+ antiporter MnhB subunit-related protein" evidence="8">
    <location>
        <begin position="11"/>
        <end position="132"/>
    </location>
</feature>
<comment type="similarity">
    <text evidence="2">Belongs to the CPA3 antiporters (TC 2.A.63) subunit B family.</text>
</comment>
<dbReference type="EMBL" id="DRTH01000040">
    <property type="protein sequence ID" value="HHF08286.1"/>
    <property type="molecule type" value="Genomic_DNA"/>
</dbReference>
<protein>
    <recommendedName>
        <fullName evidence="8">Na+/H+ antiporter MnhB subunit-related protein domain-containing protein</fullName>
    </recommendedName>
</protein>
<organism evidence="9">
    <name type="scientific">Kosmotoga arenicorallina</name>
    <dbReference type="NCBI Taxonomy" id="688066"/>
    <lineage>
        <taxon>Bacteria</taxon>
        <taxon>Thermotogati</taxon>
        <taxon>Thermotogota</taxon>
        <taxon>Thermotogae</taxon>
        <taxon>Kosmotogales</taxon>
        <taxon>Kosmotogaceae</taxon>
        <taxon>Kosmotoga</taxon>
    </lineage>
</organism>
<evidence type="ECO:0000256" key="7">
    <source>
        <dbReference type="SAM" id="Phobius"/>
    </source>
</evidence>
<evidence type="ECO:0000256" key="1">
    <source>
        <dbReference type="ARBA" id="ARBA00004651"/>
    </source>
</evidence>
<comment type="caution">
    <text evidence="9">The sequence shown here is derived from an EMBL/GenBank/DDBJ whole genome shotgun (WGS) entry which is preliminary data.</text>
</comment>
<gene>
    <name evidence="9" type="ORF">ENL26_00740</name>
</gene>
<dbReference type="GO" id="GO:0005886">
    <property type="term" value="C:plasma membrane"/>
    <property type="evidence" value="ECO:0007669"/>
    <property type="project" value="UniProtKB-SubCell"/>
</dbReference>
<dbReference type="Proteomes" id="UP000886129">
    <property type="component" value="Unassembled WGS sequence"/>
</dbReference>
<evidence type="ECO:0000256" key="5">
    <source>
        <dbReference type="ARBA" id="ARBA00022989"/>
    </source>
</evidence>
<keyword evidence="6 7" id="KW-0472">Membrane</keyword>
<evidence type="ECO:0000256" key="2">
    <source>
        <dbReference type="ARBA" id="ARBA00009425"/>
    </source>
</evidence>
<accession>A0A7C5HNV6</accession>
<evidence type="ECO:0000256" key="4">
    <source>
        <dbReference type="ARBA" id="ARBA00022692"/>
    </source>
</evidence>
<keyword evidence="3" id="KW-1003">Cell membrane</keyword>
<feature type="transmembrane region" description="Helical" evidence="7">
    <location>
        <begin position="42"/>
        <end position="59"/>
    </location>
</feature>
<evidence type="ECO:0000259" key="8">
    <source>
        <dbReference type="Pfam" id="PF04039"/>
    </source>
</evidence>